<protein>
    <submittedName>
        <fullName evidence="1">Uncharacterized protein</fullName>
    </submittedName>
</protein>
<sequence>MDHVCGTKGSSGNIKKRWLHPQCRKCIFHHSSSVFLLQLVLGT</sequence>
<dbReference type="AlphaFoldDB" id="A2Q1F3"/>
<name>A2Q1F3_MEDTR</name>
<reference evidence="1" key="1">
    <citation type="submission" date="2004-07" db="EMBL/GenBank/DDBJ databases">
        <authorList>
            <person name="Town C.D."/>
        </authorList>
    </citation>
    <scope>NUCLEOTIDE SEQUENCE</scope>
</reference>
<gene>
    <name evidence="1" type="ORF">MtrDRAFT_AC148815g25v2</name>
</gene>
<proteinExistence type="predicted"/>
<reference evidence="1" key="2">
    <citation type="submission" date="2007-03" db="EMBL/GenBank/DDBJ databases">
        <authorList>
            <consortium name="The International Medicago Genome Annotation Group"/>
        </authorList>
    </citation>
    <scope>NUCLEOTIDE SEQUENCE</scope>
</reference>
<organism evidence="1">
    <name type="scientific">Medicago truncatula</name>
    <name type="common">Barrel medic</name>
    <name type="synonym">Medicago tribuloides</name>
    <dbReference type="NCBI Taxonomy" id="3880"/>
    <lineage>
        <taxon>Eukaryota</taxon>
        <taxon>Viridiplantae</taxon>
        <taxon>Streptophyta</taxon>
        <taxon>Embryophyta</taxon>
        <taxon>Tracheophyta</taxon>
        <taxon>Spermatophyta</taxon>
        <taxon>Magnoliopsida</taxon>
        <taxon>eudicotyledons</taxon>
        <taxon>Gunneridae</taxon>
        <taxon>Pentapetalae</taxon>
        <taxon>rosids</taxon>
        <taxon>fabids</taxon>
        <taxon>Fabales</taxon>
        <taxon>Fabaceae</taxon>
        <taxon>Papilionoideae</taxon>
        <taxon>50 kb inversion clade</taxon>
        <taxon>NPAAA clade</taxon>
        <taxon>Hologalegina</taxon>
        <taxon>IRL clade</taxon>
        <taxon>Trifolieae</taxon>
        <taxon>Medicago</taxon>
    </lineage>
</organism>
<accession>A2Q1F3</accession>
<evidence type="ECO:0000313" key="1">
    <source>
        <dbReference type="EMBL" id="ABN05769.1"/>
    </source>
</evidence>
<dbReference type="EMBL" id="AC148815">
    <property type="protein sequence ID" value="ABN05769.1"/>
    <property type="molecule type" value="Genomic_DNA"/>
</dbReference>